<accession>A0A8S9KD01</accession>
<comment type="caution">
    <text evidence="2">The sequence shown here is derived from an EMBL/GenBank/DDBJ whole genome shotgun (WGS) entry which is preliminary data.</text>
</comment>
<gene>
    <name evidence="2" type="ORF">F2Q70_00039663</name>
</gene>
<feature type="compositionally biased region" description="Polar residues" evidence="1">
    <location>
        <begin position="53"/>
        <end position="63"/>
    </location>
</feature>
<evidence type="ECO:0000313" key="2">
    <source>
        <dbReference type="EMBL" id="KAF2591932.1"/>
    </source>
</evidence>
<sequence>MQSWYPDRRHGLQYQSVQQLQNGEGGHRLYNSHKLMLGVNHSPHSGVPKSAATERSGTNSNAQKGHLFDEVTTADTNAYSTVDTVVGVIRYESKLLVDEDTGEMQKWEQGDIPDIMKEEVLGAEDEGADEQAEADPIQHEGAVQKAPVKKPAKSGTLVLGGSTKKRLVHGLISPTLKAHGQGAS</sequence>
<organism evidence="2">
    <name type="scientific">Brassica cretica</name>
    <name type="common">Mustard</name>
    <dbReference type="NCBI Taxonomy" id="69181"/>
    <lineage>
        <taxon>Eukaryota</taxon>
        <taxon>Viridiplantae</taxon>
        <taxon>Streptophyta</taxon>
        <taxon>Embryophyta</taxon>
        <taxon>Tracheophyta</taxon>
        <taxon>Spermatophyta</taxon>
        <taxon>Magnoliopsida</taxon>
        <taxon>eudicotyledons</taxon>
        <taxon>Gunneridae</taxon>
        <taxon>Pentapetalae</taxon>
        <taxon>rosids</taxon>
        <taxon>malvids</taxon>
        <taxon>Brassicales</taxon>
        <taxon>Brassicaceae</taxon>
        <taxon>Brassiceae</taxon>
        <taxon>Brassica</taxon>
    </lineage>
</organism>
<dbReference type="AlphaFoldDB" id="A0A8S9KD01"/>
<evidence type="ECO:0000256" key="1">
    <source>
        <dbReference type="SAM" id="MobiDB-lite"/>
    </source>
</evidence>
<feature type="region of interest" description="Disordered" evidence="1">
    <location>
        <begin position="39"/>
        <end position="65"/>
    </location>
</feature>
<proteinExistence type="predicted"/>
<protein>
    <submittedName>
        <fullName evidence="2">Uncharacterized protein</fullName>
    </submittedName>
</protein>
<reference evidence="2" key="1">
    <citation type="submission" date="2019-12" db="EMBL/GenBank/DDBJ databases">
        <title>Genome sequencing and annotation of Brassica cretica.</title>
        <authorList>
            <person name="Studholme D.J."/>
            <person name="Sarris P.F."/>
        </authorList>
    </citation>
    <scope>NUCLEOTIDE SEQUENCE</scope>
    <source>
        <strain evidence="2">PFS-102/07</strain>
        <tissue evidence="2">Leaf</tissue>
    </source>
</reference>
<dbReference type="EMBL" id="QGKY02000190">
    <property type="protein sequence ID" value="KAF2591932.1"/>
    <property type="molecule type" value="Genomic_DNA"/>
</dbReference>
<name>A0A8S9KD01_BRACR</name>
<feature type="region of interest" description="Disordered" evidence="1">
    <location>
        <begin position="125"/>
        <end position="161"/>
    </location>
</feature>